<dbReference type="KEGG" id="bliq:INP51_04210"/>
<comment type="similarity">
    <text evidence="1">Belongs to the MecA family.</text>
</comment>
<dbReference type="PANTHER" id="PTHR39161:SF1">
    <property type="entry name" value="ADAPTER PROTEIN MECA 1"/>
    <property type="match status" value="1"/>
</dbReference>
<evidence type="ECO:0000256" key="1">
    <source>
        <dbReference type="ARBA" id="ARBA00005397"/>
    </source>
</evidence>
<dbReference type="AlphaFoldDB" id="A0A7M2RLE4"/>
<sequence>MKIEKINDNQIRCTLTSDDLANREIKLSELAYGTDKAKNLFQDMMQQAQSELGFDSDNSPLMVEAIPVSPDSIMLIITKVEDPEELDTRFSKFAPDADDSFSASLPQMTGADDIIDIFHKLTEAKKNIQEKQDEEGKQSGKDTNVDLIRAFRFLSLDEVIDAAHGINGYFAGENSLYRDTNQDTFQLILHQGDSTPEDFNRVCNILSEYGTVTKVSAISEAYLREHDNQIIRRNALQQLMKL</sequence>
<name>A0A7M2RLE4_9FIRM</name>
<dbReference type="Proteomes" id="UP000593601">
    <property type="component" value="Chromosome"/>
</dbReference>
<dbReference type="InterPro" id="IPR008681">
    <property type="entry name" value="Neg-reg_MecA"/>
</dbReference>
<dbReference type="Pfam" id="PF05389">
    <property type="entry name" value="MecA"/>
    <property type="match status" value="1"/>
</dbReference>
<dbReference type="Gene3D" id="3.30.70.1950">
    <property type="match status" value="1"/>
</dbReference>
<proteinExistence type="inferred from homology"/>
<evidence type="ECO:0000313" key="3">
    <source>
        <dbReference type="Proteomes" id="UP000593601"/>
    </source>
</evidence>
<gene>
    <name evidence="2" type="ORF">INP51_04210</name>
</gene>
<accession>A0A7M2RLE4</accession>
<organism evidence="2 3">
    <name type="scientific">Blautia liquoris</name>
    <dbReference type="NCBI Taxonomy" id="2779518"/>
    <lineage>
        <taxon>Bacteria</taxon>
        <taxon>Bacillati</taxon>
        <taxon>Bacillota</taxon>
        <taxon>Clostridia</taxon>
        <taxon>Lachnospirales</taxon>
        <taxon>Lachnospiraceae</taxon>
        <taxon>Blautia</taxon>
    </lineage>
</organism>
<reference evidence="2 3" key="1">
    <citation type="submission" date="2020-10" db="EMBL/GenBank/DDBJ databases">
        <title>Blautia liquoris sp.nov., isolated from the mud in a fermentation cellar used for the production of Chinese strong-flavoured liquor.</title>
        <authorList>
            <person name="Lu L."/>
        </authorList>
    </citation>
    <scope>NUCLEOTIDE SEQUENCE [LARGE SCALE GENOMIC DNA]</scope>
    <source>
        <strain evidence="2 3">LZLJ-3</strain>
    </source>
</reference>
<evidence type="ECO:0000313" key="2">
    <source>
        <dbReference type="EMBL" id="QOV20160.1"/>
    </source>
</evidence>
<protein>
    <submittedName>
        <fullName evidence="2">Adaptor protein MecA</fullName>
    </submittedName>
</protein>
<dbReference type="InterPro" id="IPR038471">
    <property type="entry name" value="MecA_C_sf"/>
</dbReference>
<dbReference type="RefSeq" id="WP_193736480.1">
    <property type="nucleotide sequence ID" value="NZ_CP063304.1"/>
</dbReference>
<dbReference type="PANTHER" id="PTHR39161">
    <property type="entry name" value="ADAPTER PROTEIN MECA"/>
    <property type="match status" value="1"/>
</dbReference>
<dbReference type="EMBL" id="CP063304">
    <property type="protein sequence ID" value="QOV20160.1"/>
    <property type="molecule type" value="Genomic_DNA"/>
</dbReference>
<keyword evidence="3" id="KW-1185">Reference proteome</keyword>